<organism evidence="1 2">
    <name type="scientific">uncultured phage cr6_1</name>
    <dbReference type="NCBI Taxonomy" id="2772085"/>
    <lineage>
        <taxon>Viruses</taxon>
        <taxon>Duplodnaviria</taxon>
        <taxon>Heunggongvirae</taxon>
        <taxon>Uroviricota</taxon>
        <taxon>Caudoviricetes</taxon>
        <taxon>Crassvirales</taxon>
        <taxon>Suoliviridae</taxon>
        <taxon>Bearivirinae</taxon>
        <taxon>Afonbuvirus</taxon>
        <taxon>Afonbuvirus faecalis</taxon>
    </lineage>
</organism>
<dbReference type="KEGG" id="vg:65131142"/>
<reference evidence="1 2" key="1">
    <citation type="submission" date="2020-07" db="EMBL/GenBank/DDBJ databases">
        <title>Taxonomic proposal: Crassvirales, a new order of highly abundant and diverse bacterial viruses.</title>
        <authorList>
            <person name="Shkoporov A.N."/>
            <person name="Stockdale S.R."/>
            <person name="Guerin E."/>
            <person name="Ross R.P."/>
            <person name="Hill C."/>
        </authorList>
    </citation>
    <scope>NUCLEOTIDE SEQUENCE [LARGE SCALE GENOMIC DNA]</scope>
</reference>
<sequence>MGTIIIILVSVIGFGTLTYRQGKKEGYDQGRIDGYEECKQNFNKIQEFKQKILNKKLDIWKDTK</sequence>
<proteinExistence type="predicted"/>
<protein>
    <submittedName>
        <fullName evidence="1">Uncharacterized protein</fullName>
    </submittedName>
</protein>
<dbReference type="Proteomes" id="UP000593734">
    <property type="component" value="Segment"/>
</dbReference>
<keyword evidence="2" id="KW-1185">Reference proteome</keyword>
<accession>A0A7M1RVZ2</accession>
<dbReference type="GeneID" id="65131142"/>
<dbReference type="EMBL" id="MT774401">
    <property type="protein sequence ID" value="QOR57210.1"/>
    <property type="molecule type" value="Genomic_DNA"/>
</dbReference>
<evidence type="ECO:0000313" key="2">
    <source>
        <dbReference type="Proteomes" id="UP000593734"/>
    </source>
</evidence>
<dbReference type="RefSeq" id="YP_010112662.1">
    <property type="nucleotide sequence ID" value="NC_055894.1"/>
</dbReference>
<evidence type="ECO:0000313" key="1">
    <source>
        <dbReference type="EMBL" id="QOR57210.1"/>
    </source>
</evidence>
<name>A0A7M1RVZ2_9CAUD</name>